<name>D8UBH8_VOLCA</name>
<gene>
    <name evidence="1" type="ORF">VOLCADRAFT_106998</name>
</gene>
<dbReference type="RefSeq" id="XP_002955929.1">
    <property type="nucleotide sequence ID" value="XM_002955883.1"/>
</dbReference>
<accession>D8UBH8</accession>
<proteinExistence type="predicted"/>
<dbReference type="KEGG" id="vcn:VOLCADRAFT_106998"/>
<organism evidence="2">
    <name type="scientific">Volvox carteri f. nagariensis</name>
    <dbReference type="NCBI Taxonomy" id="3068"/>
    <lineage>
        <taxon>Eukaryota</taxon>
        <taxon>Viridiplantae</taxon>
        <taxon>Chlorophyta</taxon>
        <taxon>core chlorophytes</taxon>
        <taxon>Chlorophyceae</taxon>
        <taxon>CS clade</taxon>
        <taxon>Chlamydomonadales</taxon>
        <taxon>Volvocaceae</taxon>
        <taxon>Volvox</taxon>
    </lineage>
</organism>
<dbReference type="GeneID" id="9615203"/>
<dbReference type="Proteomes" id="UP000001058">
    <property type="component" value="Unassembled WGS sequence"/>
</dbReference>
<reference evidence="1 2" key="1">
    <citation type="journal article" date="2010" name="Science">
        <title>Genomic analysis of organismal complexity in the multicellular green alga Volvox carteri.</title>
        <authorList>
            <person name="Prochnik S.E."/>
            <person name="Umen J."/>
            <person name="Nedelcu A.M."/>
            <person name="Hallmann A."/>
            <person name="Miller S.M."/>
            <person name="Nishii I."/>
            <person name="Ferris P."/>
            <person name="Kuo A."/>
            <person name="Mitros T."/>
            <person name="Fritz-Laylin L.K."/>
            <person name="Hellsten U."/>
            <person name="Chapman J."/>
            <person name="Simakov O."/>
            <person name="Rensing S.A."/>
            <person name="Terry A."/>
            <person name="Pangilinan J."/>
            <person name="Kapitonov V."/>
            <person name="Jurka J."/>
            <person name="Salamov A."/>
            <person name="Shapiro H."/>
            <person name="Schmutz J."/>
            <person name="Grimwood J."/>
            <person name="Lindquist E."/>
            <person name="Lucas S."/>
            <person name="Grigoriev I.V."/>
            <person name="Schmitt R."/>
            <person name="Kirk D."/>
            <person name="Rokhsar D.S."/>
        </authorList>
    </citation>
    <scope>NUCLEOTIDE SEQUENCE [LARGE SCALE GENOMIC DNA]</scope>
    <source>
        <strain evidence="2">f. Nagariensis / Eve</strain>
    </source>
</reference>
<evidence type="ECO:0000313" key="1">
    <source>
        <dbReference type="EMBL" id="EFJ42889.1"/>
    </source>
</evidence>
<evidence type="ECO:0000313" key="2">
    <source>
        <dbReference type="Proteomes" id="UP000001058"/>
    </source>
</evidence>
<dbReference type="InParanoid" id="D8UBH8"/>
<dbReference type="EMBL" id="GL378377">
    <property type="protein sequence ID" value="EFJ42889.1"/>
    <property type="molecule type" value="Genomic_DNA"/>
</dbReference>
<keyword evidence="2" id="KW-1185">Reference proteome</keyword>
<dbReference type="AlphaFoldDB" id="D8UBH8"/>
<sequence length="134" mass="14471">MRYAVPFEIKFSPRGVVTFAFQPCEILCLVHVQGKVNMQSHYTPIQEVHASLCHLPSNCFLVQLSALTDTCPSVPISTQPATPANEQMPSNDQSPAATIPAITSGCSCHSCSGDTITANWGQQRRCSRYAASEG</sequence>
<protein>
    <submittedName>
        <fullName evidence="1">Uncharacterized protein</fullName>
    </submittedName>
</protein>